<gene>
    <name evidence="3" type="ORF">FNV44_01045</name>
</gene>
<dbReference type="NCBIfam" id="TIGR00762">
    <property type="entry name" value="DegV"/>
    <property type="match status" value="1"/>
</dbReference>
<evidence type="ECO:0000313" key="3">
    <source>
        <dbReference type="EMBL" id="TRX99658.1"/>
    </source>
</evidence>
<proteinExistence type="predicted"/>
<dbReference type="InterPro" id="IPR043168">
    <property type="entry name" value="DegV_C"/>
</dbReference>
<dbReference type="Proteomes" id="UP000315938">
    <property type="component" value="Unassembled WGS sequence"/>
</dbReference>
<dbReference type="PANTHER" id="PTHR33434">
    <property type="entry name" value="DEGV DOMAIN-CONTAINING PROTEIN DR_1986-RELATED"/>
    <property type="match status" value="1"/>
</dbReference>
<dbReference type="Gene3D" id="3.30.1180.10">
    <property type="match status" value="1"/>
</dbReference>
<organism evidence="3 4">
    <name type="scientific">Acholeplasma laidlawii</name>
    <dbReference type="NCBI Taxonomy" id="2148"/>
    <lineage>
        <taxon>Bacteria</taxon>
        <taxon>Bacillati</taxon>
        <taxon>Mycoplasmatota</taxon>
        <taxon>Mollicutes</taxon>
        <taxon>Acholeplasmatales</taxon>
        <taxon>Acholeplasmataceae</taxon>
        <taxon>Acholeplasma</taxon>
    </lineage>
</organism>
<evidence type="ECO:0000313" key="4">
    <source>
        <dbReference type="Proteomes" id="UP000315938"/>
    </source>
</evidence>
<dbReference type="Gene3D" id="3.40.50.10170">
    <property type="match status" value="1"/>
</dbReference>
<dbReference type="SUPFAM" id="SSF82549">
    <property type="entry name" value="DAK1/DegV-like"/>
    <property type="match status" value="1"/>
</dbReference>
<dbReference type="GeneID" id="41339065"/>
<sequence length="283" mass="31497">MKQNIAILADSGSDINIDSTNMPLYILPLRIIIDGKEYIDKKEISLKEVLSHIDHKKVTTSLPSPKDIEGTFDQIKKDGFTHVICIPISKGLSGTMNIIRQIAEDYQGLTIELIDTKNISMASGYSSLEALHMIKEGKSFEEIVNMINQNLTHKKVFFTVDKLVYLKKGGRIGLVSATVADLLKIKPVITCNHEGIYYTVKKQRGYQKAVNELIHQVVEFVKDSKSYDVALMNSDTKLNLEDFSSKIKEALPHIRNFSISNITPALAIHTGPEALGIAVSINL</sequence>
<dbReference type="RefSeq" id="WP_012242858.1">
    <property type="nucleotide sequence ID" value="NZ_JACAOE010000001.1"/>
</dbReference>
<comment type="caution">
    <text evidence="3">The sequence shown here is derived from an EMBL/GenBank/DDBJ whole genome shotgun (WGS) entry which is preliminary data.</text>
</comment>
<dbReference type="AlphaFoldDB" id="A0A553IHI8"/>
<evidence type="ECO:0000256" key="1">
    <source>
        <dbReference type="ARBA" id="ARBA00003238"/>
    </source>
</evidence>
<dbReference type="InterPro" id="IPR003797">
    <property type="entry name" value="DegV"/>
</dbReference>
<dbReference type="PANTHER" id="PTHR33434:SF3">
    <property type="entry name" value="DEGV DOMAIN-CONTAINING PROTEIN YITS"/>
    <property type="match status" value="1"/>
</dbReference>
<evidence type="ECO:0000256" key="2">
    <source>
        <dbReference type="ARBA" id="ARBA00023121"/>
    </source>
</evidence>
<keyword evidence="2" id="KW-0446">Lipid-binding</keyword>
<accession>A0A553IHI8</accession>
<dbReference type="InterPro" id="IPR050270">
    <property type="entry name" value="DegV_domain_contain"/>
</dbReference>
<dbReference type="PROSITE" id="PS51482">
    <property type="entry name" value="DEGV"/>
    <property type="match status" value="1"/>
</dbReference>
<dbReference type="Pfam" id="PF02645">
    <property type="entry name" value="DegV"/>
    <property type="match status" value="1"/>
</dbReference>
<dbReference type="EMBL" id="VKID01000001">
    <property type="protein sequence ID" value="TRX99658.1"/>
    <property type="molecule type" value="Genomic_DNA"/>
</dbReference>
<dbReference type="OMA" id="CDPEGVY"/>
<name>A0A553IHI8_ACHLA</name>
<dbReference type="GO" id="GO:0008289">
    <property type="term" value="F:lipid binding"/>
    <property type="evidence" value="ECO:0007669"/>
    <property type="project" value="UniProtKB-KW"/>
</dbReference>
<reference evidence="3 4" key="1">
    <citation type="submission" date="2019-07" db="EMBL/GenBank/DDBJ databases">
        <title>Genome sequence of Acholeplasma laidlawii strain with increased resistance to erythromycin.</title>
        <authorList>
            <person name="Medvedeva E.S."/>
            <person name="Baranova N.B."/>
            <person name="Siniagina M.N."/>
            <person name="Mouzykantov A."/>
            <person name="Chernova O.A."/>
            <person name="Chernov V.M."/>
        </authorList>
    </citation>
    <scope>NUCLEOTIDE SEQUENCE [LARGE SCALE GENOMIC DNA]</scope>
    <source>
        <strain evidence="3 4">PG8REry</strain>
    </source>
</reference>
<protein>
    <submittedName>
        <fullName evidence="3">DegV family protein</fullName>
    </submittedName>
</protein>
<comment type="function">
    <text evidence="1">May bind long-chain fatty acids, such as palmitate, and may play a role in lipid transport or fatty acid metabolism.</text>
</comment>